<dbReference type="FunFam" id="3.30.1360.120:FF:000014">
    <property type="entry name" value="Aminomethyltransferase"/>
    <property type="match status" value="1"/>
</dbReference>
<dbReference type="PANTHER" id="PTHR43757:SF16">
    <property type="entry name" value="AMINOMETHYLTRANSFERASE, MITOCHONDRIAL"/>
    <property type="match status" value="1"/>
</dbReference>
<dbReference type="SUPFAM" id="SSF101790">
    <property type="entry name" value="Aminomethyltransferase beta-barrel domain"/>
    <property type="match status" value="1"/>
</dbReference>
<dbReference type="FunFam" id="4.10.1250.10:FF:000002">
    <property type="entry name" value="Aminomethyltransferase"/>
    <property type="match status" value="1"/>
</dbReference>
<dbReference type="PIRSF" id="PIRSF006487">
    <property type="entry name" value="GcvT"/>
    <property type="match status" value="1"/>
</dbReference>
<reference evidence="15 16" key="1">
    <citation type="submission" date="2019-09" db="EMBL/GenBank/DDBJ databases">
        <title>Bird 10,000 Genomes (B10K) Project - Family phase.</title>
        <authorList>
            <person name="Zhang G."/>
        </authorList>
    </citation>
    <scope>NUCLEOTIDE SEQUENCE [LARGE SCALE GENOMIC DNA]</scope>
    <source>
        <strain evidence="15">B10K-DU-011-38</strain>
        <tissue evidence="15">Muscle</tissue>
    </source>
</reference>
<dbReference type="NCBIfam" id="TIGR00528">
    <property type="entry name" value="gcvT"/>
    <property type="match status" value="1"/>
</dbReference>
<evidence type="ECO:0000256" key="1">
    <source>
        <dbReference type="ARBA" id="ARBA00003631"/>
    </source>
</evidence>
<dbReference type="Pfam" id="PF01571">
    <property type="entry name" value="GCV_T"/>
    <property type="match status" value="1"/>
</dbReference>
<dbReference type="InterPro" id="IPR006223">
    <property type="entry name" value="GcvT"/>
</dbReference>
<comment type="similarity">
    <text evidence="3 11">Belongs to the GcvT family.</text>
</comment>
<proteinExistence type="inferred from homology"/>
<evidence type="ECO:0000256" key="5">
    <source>
        <dbReference type="ARBA" id="ARBA00022576"/>
    </source>
</evidence>
<dbReference type="Gene3D" id="3.30.70.1400">
    <property type="entry name" value="Aminomethyltransferase beta-barrel domains"/>
    <property type="match status" value="1"/>
</dbReference>
<dbReference type="InterPro" id="IPR027266">
    <property type="entry name" value="TrmE/GcvT-like"/>
</dbReference>
<dbReference type="Proteomes" id="UP000539599">
    <property type="component" value="Unassembled WGS sequence"/>
</dbReference>
<dbReference type="InterPro" id="IPR028896">
    <property type="entry name" value="GcvT/YgfZ/DmdA"/>
</dbReference>
<evidence type="ECO:0000256" key="9">
    <source>
        <dbReference type="ARBA" id="ARBA00047665"/>
    </source>
</evidence>
<evidence type="ECO:0000256" key="3">
    <source>
        <dbReference type="ARBA" id="ARBA00008609"/>
    </source>
</evidence>
<comment type="function">
    <text evidence="1 11">The glycine cleavage system catalyzes the degradation of glycine.</text>
</comment>
<organism evidence="15 16">
    <name type="scientific">Sagittarius serpentarius</name>
    <name type="common">Secretary bird</name>
    <dbReference type="NCBI Taxonomy" id="56258"/>
    <lineage>
        <taxon>Eukaryota</taxon>
        <taxon>Metazoa</taxon>
        <taxon>Chordata</taxon>
        <taxon>Craniata</taxon>
        <taxon>Vertebrata</taxon>
        <taxon>Euteleostomi</taxon>
        <taxon>Archelosauria</taxon>
        <taxon>Archosauria</taxon>
        <taxon>Dinosauria</taxon>
        <taxon>Saurischia</taxon>
        <taxon>Theropoda</taxon>
        <taxon>Coelurosauria</taxon>
        <taxon>Aves</taxon>
        <taxon>Neognathae</taxon>
        <taxon>Neoaves</taxon>
        <taxon>Telluraves</taxon>
        <taxon>Accipitrimorphae</taxon>
        <taxon>Accipitriformes</taxon>
        <taxon>Sagittariidae</taxon>
        <taxon>Sagittarius</taxon>
    </lineage>
</organism>
<dbReference type="InterPro" id="IPR029043">
    <property type="entry name" value="GcvT/YgfZ_C"/>
</dbReference>
<dbReference type="PANTHER" id="PTHR43757">
    <property type="entry name" value="AMINOMETHYLTRANSFERASE"/>
    <property type="match status" value="1"/>
</dbReference>
<dbReference type="GO" id="GO:0004047">
    <property type="term" value="F:aminomethyltransferase activity"/>
    <property type="evidence" value="ECO:0007669"/>
    <property type="project" value="UniProtKB-EC"/>
</dbReference>
<comment type="subcellular location">
    <subcellularLocation>
        <location evidence="2 11">Mitochondrion</location>
    </subcellularLocation>
</comment>
<accession>A0A7L2HKQ1</accession>
<evidence type="ECO:0000256" key="7">
    <source>
        <dbReference type="ARBA" id="ARBA00022946"/>
    </source>
</evidence>
<evidence type="ECO:0000259" key="13">
    <source>
        <dbReference type="Pfam" id="PF01571"/>
    </source>
</evidence>
<evidence type="ECO:0000259" key="14">
    <source>
        <dbReference type="Pfam" id="PF08669"/>
    </source>
</evidence>
<dbReference type="SUPFAM" id="SSF103025">
    <property type="entry name" value="Folate-binding domain"/>
    <property type="match status" value="1"/>
</dbReference>
<dbReference type="GO" id="GO:0005739">
    <property type="term" value="C:mitochondrion"/>
    <property type="evidence" value="ECO:0007669"/>
    <property type="project" value="UniProtKB-SubCell"/>
</dbReference>
<keyword evidence="8 11" id="KW-0496">Mitochondrion</keyword>
<evidence type="ECO:0000256" key="8">
    <source>
        <dbReference type="ARBA" id="ARBA00023128"/>
    </source>
</evidence>
<feature type="region of interest" description="Disordered" evidence="12">
    <location>
        <begin position="234"/>
        <end position="272"/>
    </location>
</feature>
<feature type="domain" description="GCVT N-terminal" evidence="13">
    <location>
        <begin position="2"/>
        <end position="208"/>
    </location>
</feature>
<dbReference type="AlphaFoldDB" id="A0A7L2HKQ1"/>
<keyword evidence="5 11" id="KW-0032">Aminotransferase</keyword>
<dbReference type="InterPro" id="IPR006222">
    <property type="entry name" value="GCVT_N"/>
</dbReference>
<dbReference type="EMBL" id="VWYJ01017669">
    <property type="protein sequence ID" value="NXQ99221.1"/>
    <property type="molecule type" value="Genomic_DNA"/>
</dbReference>
<dbReference type="Pfam" id="PF08669">
    <property type="entry name" value="GCV_T_C"/>
    <property type="match status" value="1"/>
</dbReference>
<comment type="caution">
    <text evidence="15">The sequence shown here is derived from an EMBL/GenBank/DDBJ whole genome shotgun (WGS) entry which is preliminary data.</text>
</comment>
<feature type="binding site" evidence="10">
    <location>
        <position position="147"/>
    </location>
    <ligand>
        <name>substrate</name>
    </ligand>
</feature>
<dbReference type="EC" id="2.1.2.10" evidence="11"/>
<comment type="subunit">
    <text evidence="4 11">The glycine cleavage system is composed of four proteins: P, T, L and H.</text>
</comment>
<evidence type="ECO:0000256" key="6">
    <source>
        <dbReference type="ARBA" id="ARBA00022679"/>
    </source>
</evidence>
<dbReference type="GO" id="GO:0006546">
    <property type="term" value="P:glycine catabolic process"/>
    <property type="evidence" value="ECO:0007669"/>
    <property type="project" value="InterPro"/>
</dbReference>
<dbReference type="GO" id="GO:0008483">
    <property type="term" value="F:transaminase activity"/>
    <property type="evidence" value="ECO:0007669"/>
    <property type="project" value="UniProtKB-KW"/>
</dbReference>
<evidence type="ECO:0000256" key="2">
    <source>
        <dbReference type="ARBA" id="ARBA00004173"/>
    </source>
</evidence>
<evidence type="ECO:0000313" key="16">
    <source>
        <dbReference type="Proteomes" id="UP000539599"/>
    </source>
</evidence>
<dbReference type="InterPro" id="IPR013977">
    <property type="entry name" value="GcvT_C"/>
</dbReference>
<keyword evidence="6 11" id="KW-0808">Transferase</keyword>
<evidence type="ECO:0000256" key="4">
    <source>
        <dbReference type="ARBA" id="ARBA00011690"/>
    </source>
</evidence>
<keyword evidence="16" id="KW-1185">Reference proteome</keyword>
<dbReference type="Gene3D" id="3.30.1360.120">
    <property type="entry name" value="Probable tRNA modification gtpase trme, domain 1"/>
    <property type="match status" value="1"/>
</dbReference>
<comment type="catalytic activity">
    <reaction evidence="9 11">
        <text>N(6)-[(R)-S(8)-aminomethyldihydrolipoyl]-L-lysyl-[protein] + (6S)-5,6,7,8-tetrahydrofolate = N(6)-[(R)-dihydrolipoyl]-L-lysyl-[protein] + (6R)-5,10-methylene-5,6,7,8-tetrahydrofolate + NH4(+)</text>
        <dbReference type="Rhea" id="RHEA:16945"/>
        <dbReference type="Rhea" id="RHEA-COMP:10475"/>
        <dbReference type="Rhea" id="RHEA-COMP:10492"/>
        <dbReference type="ChEBI" id="CHEBI:15636"/>
        <dbReference type="ChEBI" id="CHEBI:28938"/>
        <dbReference type="ChEBI" id="CHEBI:57453"/>
        <dbReference type="ChEBI" id="CHEBI:83100"/>
        <dbReference type="ChEBI" id="CHEBI:83143"/>
        <dbReference type="EC" id="2.1.2.10"/>
    </reaction>
</comment>
<feature type="non-terminal residue" evidence="15">
    <location>
        <position position="1"/>
    </location>
</feature>
<evidence type="ECO:0000313" key="15">
    <source>
        <dbReference type="EMBL" id="NXQ99221.1"/>
    </source>
</evidence>
<evidence type="ECO:0000256" key="12">
    <source>
        <dbReference type="SAM" id="MobiDB-lite"/>
    </source>
</evidence>
<dbReference type="Gene3D" id="2.40.30.110">
    <property type="entry name" value="Aminomethyltransferase beta-barrel domains"/>
    <property type="match status" value="1"/>
</dbReference>
<protein>
    <recommendedName>
        <fullName evidence="11">Aminomethyltransferase</fullName>
        <ecNumber evidence="11">2.1.2.10</ecNumber>
    </recommendedName>
    <alternativeName>
        <fullName evidence="11">Glycine cleavage system T protein</fullName>
    </alternativeName>
</protein>
<evidence type="ECO:0000256" key="11">
    <source>
        <dbReference type="RuleBase" id="RU003981"/>
    </source>
</evidence>
<feature type="non-terminal residue" evidence="15">
    <location>
        <position position="323"/>
    </location>
</feature>
<sequence length="323" mass="34269">QTRVYGRDRVRFMESLVVGDIAELKPGQGTLTLLTNERGGIVDDLIVTNTLEDHLYVVSNAGCADKDFAILRVRAAELQATGGDVHLEVSDNALLALQGPSTARVLQAGLSDDLAKLSFMNSITTTVFGVPGCRVTRCGYTGEDGVEISVPAGRAVELAEQLLGIPEVWPAGLAARDSLRLEAGLCLYGNDIDETTTPAEASLLWTLGKRRRTAMDFPGAAIIMAQVKEKPKRKRVGLTSVGPPIREGLGAASPRSPPHVPASPGTVTSGCPSPSLGKNIAMGYVEAAHSRAGTTLAVEVRKKQHPAVVTKMPFVPTQYYMAK</sequence>
<dbReference type="FunFam" id="3.30.70.1400:FF:000001">
    <property type="entry name" value="Aminomethyltransferase"/>
    <property type="match status" value="1"/>
</dbReference>
<gene>
    <name evidence="15" type="primary">Amt</name>
    <name evidence="15" type="ORF">SAGSER_R11009</name>
</gene>
<evidence type="ECO:0000256" key="10">
    <source>
        <dbReference type="PIRSR" id="PIRSR006487-1"/>
    </source>
</evidence>
<dbReference type="FunFam" id="2.40.30.110:FF:000002">
    <property type="entry name" value="Aminomethyltransferase"/>
    <property type="match status" value="1"/>
</dbReference>
<feature type="domain" description="Aminomethyltransferase C-terminal" evidence="14">
    <location>
        <begin position="264"/>
        <end position="315"/>
    </location>
</feature>
<keyword evidence="7 11" id="KW-0809">Transit peptide</keyword>
<name>A0A7L2HKQ1_SAGSE</name>
<dbReference type="GO" id="GO:0005960">
    <property type="term" value="C:glycine cleavage complex"/>
    <property type="evidence" value="ECO:0007669"/>
    <property type="project" value="InterPro"/>
</dbReference>
<dbReference type="Gene3D" id="4.10.1250.10">
    <property type="entry name" value="Aminomethyltransferase fragment"/>
    <property type="match status" value="1"/>
</dbReference>